<dbReference type="RefSeq" id="WP_034730037.1">
    <property type="nucleotide sequence ID" value="NZ_JPIN01000001.1"/>
</dbReference>
<protein>
    <submittedName>
        <fullName evidence="1">Uncharacterized protein</fullName>
    </submittedName>
</protein>
<keyword evidence="2" id="KW-1185">Reference proteome</keyword>
<organism evidence="1 2">
    <name type="scientific">Pseudidiomarina atlantica</name>
    <dbReference type="NCBI Taxonomy" id="1517416"/>
    <lineage>
        <taxon>Bacteria</taxon>
        <taxon>Pseudomonadati</taxon>
        <taxon>Pseudomonadota</taxon>
        <taxon>Gammaproteobacteria</taxon>
        <taxon>Alteromonadales</taxon>
        <taxon>Idiomarinaceae</taxon>
        <taxon>Pseudidiomarina</taxon>
    </lineage>
</organism>
<dbReference type="InterPro" id="IPR027268">
    <property type="entry name" value="Peptidase_M4/M1_CTD_sf"/>
</dbReference>
<dbReference type="eggNOG" id="ENOG5032QIG">
    <property type="taxonomic scope" value="Bacteria"/>
</dbReference>
<comment type="caution">
    <text evidence="1">The sequence shown here is derived from an EMBL/GenBank/DDBJ whole genome shotgun (WGS) entry which is preliminary data.</text>
</comment>
<dbReference type="OrthoDB" id="5935180at2"/>
<accession>A0A094IS81</accession>
<dbReference type="Gene3D" id="1.10.390.10">
    <property type="entry name" value="Neutral Protease Domain 2"/>
    <property type="match status" value="1"/>
</dbReference>
<name>A0A094IS81_9GAMM</name>
<reference evidence="1 2" key="1">
    <citation type="submission" date="2014-06" db="EMBL/GenBank/DDBJ databases">
        <title>Draft genome sequence of Idiomarina sp. MCCC 1A10513.</title>
        <authorList>
            <person name="Du J."/>
            <person name="Lai Q."/>
            <person name="Shao Z."/>
        </authorList>
    </citation>
    <scope>NUCLEOTIDE SEQUENCE [LARGE SCALE GENOMIC DNA]</scope>
    <source>
        <strain evidence="1 2">MCCC 1A10513</strain>
    </source>
</reference>
<gene>
    <name evidence="1" type="ORF">IDAT_02605</name>
</gene>
<evidence type="ECO:0000313" key="2">
    <source>
        <dbReference type="Proteomes" id="UP000053718"/>
    </source>
</evidence>
<dbReference type="EMBL" id="JPIN01000001">
    <property type="protein sequence ID" value="KFZ29992.1"/>
    <property type="molecule type" value="Genomic_DNA"/>
</dbReference>
<dbReference type="Proteomes" id="UP000053718">
    <property type="component" value="Unassembled WGS sequence"/>
</dbReference>
<sequence>MHKKPVLLILLGCAIGIWLAAAWLKENSVANVVVAMSRTADNEWFVSYKFDEPVQRATFVRNSDHSRIKRWQPLEPDYYLAIDSETDQEYIARVDGNSFNSVAFQLTPSYVMLRKDYAPFAPFSDGGVGWFSGRFKVCPESCSSALRFTYDFSMQAPLSDYIRLPGESARGELQWREEASDGVVVYVGPQAPREALDDGLQTIIDPILPDSLKQRLARDVPPMKAFFNQRLPLLEQQPMLLASFSPTDNGRFGYQGGVIGNQMMLHWYGHSMAERATAPYFVEDTLWFVAHEIAHLYQGGQFTTDQAWIHEGAAEFMALSYLRSIYANGIYLQHRVRSAEEKCASTSDPIEIHYACGLLWAQQIDDRIRQQYPHGLYFLWFTYVNELATQGRRDSADLYFELLAQLTDEVFAQQLRAQVAARYPQL</sequence>
<evidence type="ECO:0000313" key="1">
    <source>
        <dbReference type="EMBL" id="KFZ29992.1"/>
    </source>
</evidence>
<proteinExistence type="predicted"/>
<dbReference type="AlphaFoldDB" id="A0A094IS81"/>